<name>A0A4Y2SSE5_ARAVE</name>
<dbReference type="EMBL" id="BGPR01023439">
    <property type="protein sequence ID" value="GBN90613.1"/>
    <property type="molecule type" value="Genomic_DNA"/>
</dbReference>
<reference evidence="1 2" key="1">
    <citation type="journal article" date="2019" name="Sci. Rep.">
        <title>Orb-weaving spider Araneus ventricosus genome elucidates the spidroin gene catalogue.</title>
        <authorList>
            <person name="Kono N."/>
            <person name="Nakamura H."/>
            <person name="Ohtoshi R."/>
            <person name="Moran D.A.P."/>
            <person name="Shinohara A."/>
            <person name="Yoshida Y."/>
            <person name="Fujiwara M."/>
            <person name="Mori M."/>
            <person name="Tomita M."/>
            <person name="Arakawa K."/>
        </authorList>
    </citation>
    <scope>NUCLEOTIDE SEQUENCE [LARGE SCALE GENOMIC DNA]</scope>
</reference>
<comment type="caution">
    <text evidence="1">The sequence shown here is derived from an EMBL/GenBank/DDBJ whole genome shotgun (WGS) entry which is preliminary data.</text>
</comment>
<organism evidence="1 2">
    <name type="scientific">Araneus ventricosus</name>
    <name type="common">Orbweaver spider</name>
    <name type="synonym">Epeira ventricosa</name>
    <dbReference type="NCBI Taxonomy" id="182803"/>
    <lineage>
        <taxon>Eukaryota</taxon>
        <taxon>Metazoa</taxon>
        <taxon>Ecdysozoa</taxon>
        <taxon>Arthropoda</taxon>
        <taxon>Chelicerata</taxon>
        <taxon>Arachnida</taxon>
        <taxon>Araneae</taxon>
        <taxon>Araneomorphae</taxon>
        <taxon>Entelegynae</taxon>
        <taxon>Araneoidea</taxon>
        <taxon>Araneidae</taxon>
        <taxon>Araneus</taxon>
    </lineage>
</organism>
<sequence length="100" mass="11142">MGNLALAAWRIRRLASGVSEADFDDVSPQAQDCFEDPPSTQCCTFSVVLSWAFTERPLHAIWSAPLQNSSSVRKSDENRRRAVEKFGFSSSFSIHFELGS</sequence>
<evidence type="ECO:0000313" key="2">
    <source>
        <dbReference type="Proteomes" id="UP000499080"/>
    </source>
</evidence>
<proteinExistence type="predicted"/>
<accession>A0A4Y2SSE5</accession>
<evidence type="ECO:0000313" key="1">
    <source>
        <dbReference type="EMBL" id="GBN90613.1"/>
    </source>
</evidence>
<dbReference type="AlphaFoldDB" id="A0A4Y2SSE5"/>
<gene>
    <name evidence="1" type="ORF">AVEN_49686_1</name>
</gene>
<protein>
    <submittedName>
        <fullName evidence="1">Uncharacterized protein</fullName>
    </submittedName>
</protein>
<keyword evidence="2" id="KW-1185">Reference proteome</keyword>
<dbReference type="Proteomes" id="UP000499080">
    <property type="component" value="Unassembled WGS sequence"/>
</dbReference>